<organism evidence="2">
    <name type="scientific">marine sediment metagenome</name>
    <dbReference type="NCBI Taxonomy" id="412755"/>
    <lineage>
        <taxon>unclassified sequences</taxon>
        <taxon>metagenomes</taxon>
        <taxon>ecological metagenomes</taxon>
    </lineage>
</organism>
<dbReference type="AlphaFoldDB" id="X0TAB0"/>
<reference evidence="2" key="1">
    <citation type="journal article" date="2014" name="Front. Microbiol.">
        <title>High frequency of phylogenetically diverse reductive dehalogenase-homologous genes in deep subseafloor sedimentary metagenomes.</title>
        <authorList>
            <person name="Kawai M."/>
            <person name="Futagami T."/>
            <person name="Toyoda A."/>
            <person name="Takaki Y."/>
            <person name="Nishi S."/>
            <person name="Hori S."/>
            <person name="Arai W."/>
            <person name="Tsubouchi T."/>
            <person name="Morono Y."/>
            <person name="Uchiyama I."/>
            <person name="Ito T."/>
            <person name="Fujiyama A."/>
            <person name="Inagaki F."/>
            <person name="Takami H."/>
        </authorList>
    </citation>
    <scope>NUCLEOTIDE SEQUENCE</scope>
    <source>
        <strain evidence="2">Expedition CK06-06</strain>
    </source>
</reference>
<evidence type="ECO:0000259" key="1">
    <source>
        <dbReference type="Pfam" id="PF14498"/>
    </source>
</evidence>
<dbReference type="Gene3D" id="2.70.98.50">
    <property type="entry name" value="putative glycoside hydrolase family protein from bacillus halodurans"/>
    <property type="match status" value="1"/>
</dbReference>
<name>X0TAB0_9ZZZZ</name>
<accession>X0TAB0</accession>
<feature type="non-terminal residue" evidence="2">
    <location>
        <position position="275"/>
    </location>
</feature>
<dbReference type="GO" id="GO:0004560">
    <property type="term" value="F:alpha-L-fucosidase activity"/>
    <property type="evidence" value="ECO:0007669"/>
    <property type="project" value="TreeGrafter"/>
</dbReference>
<gene>
    <name evidence="2" type="ORF">S01H1_31402</name>
</gene>
<protein>
    <recommendedName>
        <fullName evidence="1">Glycosyl hydrolase family 95 N-terminal domain-containing protein</fullName>
    </recommendedName>
</protein>
<dbReference type="EMBL" id="BARS01019371">
    <property type="protein sequence ID" value="GAF90144.1"/>
    <property type="molecule type" value="Genomic_DNA"/>
</dbReference>
<dbReference type="Pfam" id="PF14498">
    <property type="entry name" value="Glyco_hyd_65N_2"/>
    <property type="match status" value="1"/>
</dbReference>
<feature type="non-terminal residue" evidence="2">
    <location>
        <position position="1"/>
    </location>
</feature>
<sequence length="275" mass="31140">GNVLSRPLNETIVFTHERLFLPMGDPVMPPNTAPRLFEIRRLIQRGLYKQATQLTFDLSEQRGFMYPDPFVPAFDLSIQMDTGKEISNYMRSVDFQTGEATVHWTDNSGVFERRLFVSRADGIAVMLITGSDKGTVSCRLKLKPREPSQKLNSRTLESSSRRFENHITDLKITAEKSELTFRNNFAQAYPGSIHALEGVARVIVKNGAATPEGETLVITGADQVLVFVDIKMLYDPDRSRIEETKAFLAGLSTDYESLLQRHERIHGGLFNRMRL</sequence>
<evidence type="ECO:0000313" key="2">
    <source>
        <dbReference type="EMBL" id="GAF90144.1"/>
    </source>
</evidence>
<dbReference type="InterPro" id="IPR027414">
    <property type="entry name" value="GH95_N_dom"/>
</dbReference>
<feature type="domain" description="Glycosyl hydrolase family 95 N-terminal" evidence="1">
    <location>
        <begin position="6"/>
        <end position="234"/>
    </location>
</feature>
<dbReference type="PANTHER" id="PTHR31084">
    <property type="entry name" value="ALPHA-L-FUCOSIDASE 2"/>
    <property type="match status" value="1"/>
</dbReference>
<dbReference type="PANTHER" id="PTHR31084:SF0">
    <property type="entry name" value="ALPHA-L-FUCOSIDASE 2"/>
    <property type="match status" value="1"/>
</dbReference>
<proteinExistence type="predicted"/>
<comment type="caution">
    <text evidence="2">The sequence shown here is derived from an EMBL/GenBank/DDBJ whole genome shotgun (WGS) entry which is preliminary data.</text>
</comment>